<reference evidence="2 3" key="1">
    <citation type="submission" date="2023-07" db="EMBL/GenBank/DDBJ databases">
        <authorList>
            <person name="Girao M."/>
            <person name="Carvalho M.F."/>
        </authorList>
    </citation>
    <scope>NUCLEOTIDE SEQUENCE [LARGE SCALE GENOMIC DNA]</scope>
    <source>
        <strain evidence="2 3">YIM65754</strain>
    </source>
</reference>
<dbReference type="Proteomes" id="UP001336020">
    <property type="component" value="Unassembled WGS sequence"/>
</dbReference>
<evidence type="ECO:0000313" key="2">
    <source>
        <dbReference type="EMBL" id="MEE2060964.1"/>
    </source>
</evidence>
<proteinExistence type="predicted"/>
<keyword evidence="1" id="KW-0732">Signal</keyword>
<sequence>MVRTAEVNAAGPRRARSRALMVAVTAAGLIVAGQGTAQAQPESTQLAPAYTIGHGSLGSIAVCIGRLDVEVYPSADGPQPYVVRLESNFVGVTPVCLVDGTFTWHNLDTGASGSDDWALSGWDGPEAGTVRYFDPGPGRVEVTIAPATPHLPGGGEFTAA</sequence>
<name>A0ABU7LHD7_9NOCA</name>
<dbReference type="RefSeq" id="WP_330136137.1">
    <property type="nucleotide sequence ID" value="NZ_JAUTXY010000015.1"/>
</dbReference>
<feature type="signal peptide" evidence="1">
    <location>
        <begin position="1"/>
        <end position="39"/>
    </location>
</feature>
<dbReference type="EMBL" id="JAUTXY010000015">
    <property type="protein sequence ID" value="MEE2060964.1"/>
    <property type="molecule type" value="Genomic_DNA"/>
</dbReference>
<keyword evidence="3" id="KW-1185">Reference proteome</keyword>
<organism evidence="2 3">
    <name type="scientific">Rhodococcus artemisiae</name>
    <dbReference type="NCBI Taxonomy" id="714159"/>
    <lineage>
        <taxon>Bacteria</taxon>
        <taxon>Bacillati</taxon>
        <taxon>Actinomycetota</taxon>
        <taxon>Actinomycetes</taxon>
        <taxon>Mycobacteriales</taxon>
        <taxon>Nocardiaceae</taxon>
        <taxon>Rhodococcus</taxon>
    </lineage>
</organism>
<accession>A0ABU7LHD7</accession>
<feature type="chain" id="PRO_5045492481" description="Secreted protein" evidence="1">
    <location>
        <begin position="40"/>
        <end position="160"/>
    </location>
</feature>
<gene>
    <name evidence="2" type="ORF">Q7514_25915</name>
</gene>
<evidence type="ECO:0008006" key="4">
    <source>
        <dbReference type="Google" id="ProtNLM"/>
    </source>
</evidence>
<protein>
    <recommendedName>
        <fullName evidence="4">Secreted protein</fullName>
    </recommendedName>
</protein>
<evidence type="ECO:0000256" key="1">
    <source>
        <dbReference type="SAM" id="SignalP"/>
    </source>
</evidence>
<comment type="caution">
    <text evidence="2">The sequence shown here is derived from an EMBL/GenBank/DDBJ whole genome shotgun (WGS) entry which is preliminary data.</text>
</comment>
<evidence type="ECO:0000313" key="3">
    <source>
        <dbReference type="Proteomes" id="UP001336020"/>
    </source>
</evidence>